<evidence type="ECO:0000256" key="2">
    <source>
        <dbReference type="SAM" id="SignalP"/>
    </source>
</evidence>
<feature type="signal peptide" evidence="2">
    <location>
        <begin position="1"/>
        <end position="26"/>
    </location>
</feature>
<dbReference type="Proteomes" id="UP001273799">
    <property type="component" value="Unassembled WGS sequence"/>
</dbReference>
<reference evidence="5" key="1">
    <citation type="submission" date="2016-10" db="EMBL/GenBank/DDBJ databases">
        <authorList>
            <person name="Varghese N."/>
        </authorList>
    </citation>
    <scope>NUCLEOTIDE SEQUENCE [LARGE SCALE GENOMIC DNA]</scope>
    <source>
        <strain evidence="5">DSM 20639</strain>
    </source>
</reference>
<evidence type="ECO:0000313" key="4">
    <source>
        <dbReference type="EMBL" id="SDE65554.1"/>
    </source>
</evidence>
<evidence type="ECO:0000313" key="3">
    <source>
        <dbReference type="EMBL" id="MDY5152841.1"/>
    </source>
</evidence>
<sequence length="345" mass="35960">MKKRVLKAMAVLSSAALLLSACGGKATNEASSNGGDGGSTHKCDVAPGYPKGPIEIIVPFSAGGGTDQVARSLANELSQDLGVQVNVVNRTGGGGVVGHQAMAASKPDGQTLGLVTAEIAMMHWQDLTDLTPEGLQAVSQVNEDSAAITVSASSEYKTIEDLINAIKTNPGKLNASGTVQGGIGHLAMLGLLMEAGIDTNDVTWVPSDGAAPAVQELTAGGVDFIVTSSIGEVRTMVDSGELRTLAIMGTEKDENYPDVPLLSDYGYKYTGGTWRGIVVPKGTDEKIVKALDCRIADIVKRDAFVEVMDASAFKIKYRSTDEFTKFMTEADAAYGPLMKEAGLAK</sequence>
<dbReference type="InterPro" id="IPR042100">
    <property type="entry name" value="Bug_dom1"/>
</dbReference>
<evidence type="ECO:0000256" key="1">
    <source>
        <dbReference type="ARBA" id="ARBA00006987"/>
    </source>
</evidence>
<dbReference type="PANTHER" id="PTHR42928:SF5">
    <property type="entry name" value="BLR1237 PROTEIN"/>
    <property type="match status" value="1"/>
</dbReference>
<proteinExistence type="inferred from homology"/>
<dbReference type="Pfam" id="PF03401">
    <property type="entry name" value="TctC"/>
    <property type="match status" value="1"/>
</dbReference>
<protein>
    <submittedName>
        <fullName evidence="3">Tripartite tricarboxylate transporter substrate binding protein</fullName>
    </submittedName>
    <submittedName>
        <fullName evidence="4">Tripartite-type tricarboxylate transporter, receptor component TctC</fullName>
    </submittedName>
</protein>
<name>A0A1G7EPI7_9ACTO</name>
<dbReference type="Proteomes" id="UP000182744">
    <property type="component" value="Unassembled WGS sequence"/>
</dbReference>
<keyword evidence="4" id="KW-0675">Receptor</keyword>
<dbReference type="EMBL" id="JAWNFU010000001">
    <property type="protein sequence ID" value="MDY5152841.1"/>
    <property type="molecule type" value="Genomic_DNA"/>
</dbReference>
<dbReference type="SUPFAM" id="SSF53850">
    <property type="entry name" value="Periplasmic binding protein-like II"/>
    <property type="match status" value="1"/>
</dbReference>
<dbReference type="RefSeq" id="WP_143021826.1">
    <property type="nucleotide sequence ID" value="NZ_FNAU01000021.1"/>
</dbReference>
<dbReference type="EMBL" id="FNAU01000021">
    <property type="protein sequence ID" value="SDE65554.1"/>
    <property type="molecule type" value="Genomic_DNA"/>
</dbReference>
<accession>A0A1G7EPI7</accession>
<dbReference type="PANTHER" id="PTHR42928">
    <property type="entry name" value="TRICARBOXYLATE-BINDING PROTEIN"/>
    <property type="match status" value="1"/>
</dbReference>
<dbReference type="Gene3D" id="3.40.190.10">
    <property type="entry name" value="Periplasmic binding protein-like II"/>
    <property type="match status" value="1"/>
</dbReference>
<feature type="chain" id="PRO_5010363806" evidence="2">
    <location>
        <begin position="27"/>
        <end position="345"/>
    </location>
</feature>
<comment type="similarity">
    <text evidence="1">Belongs to the UPF0065 (bug) family.</text>
</comment>
<keyword evidence="5" id="KW-1185">Reference proteome</keyword>
<gene>
    <name evidence="3" type="ORF">R6G71_02070</name>
    <name evidence="4" type="ORF">SAMN05421878_1212</name>
</gene>
<dbReference type="Gene3D" id="3.40.190.150">
    <property type="entry name" value="Bordetella uptake gene, domain 1"/>
    <property type="match status" value="1"/>
</dbReference>
<reference evidence="3" key="3">
    <citation type="submission" date="2023-10" db="EMBL/GenBank/DDBJ databases">
        <title>Whole Genome based description of the genera Actinobaculum and Actinotignum reveals a complex phylogenetic relationship within the species included in the genus Actinotignum.</title>
        <authorList>
            <person name="Jensen C.S."/>
            <person name="Dargis R."/>
            <person name="Kemp M."/>
            <person name="Christensen J.J."/>
        </authorList>
    </citation>
    <scope>NUCLEOTIDE SEQUENCE</scope>
    <source>
        <strain evidence="3">Actinobaculum_suis_CCUG19206T</strain>
    </source>
</reference>
<evidence type="ECO:0000313" key="5">
    <source>
        <dbReference type="Proteomes" id="UP000182744"/>
    </source>
</evidence>
<reference evidence="4" key="2">
    <citation type="submission" date="2016-10" db="EMBL/GenBank/DDBJ databases">
        <authorList>
            <person name="de Groot N.N."/>
        </authorList>
    </citation>
    <scope>NUCLEOTIDE SEQUENCE [LARGE SCALE GENOMIC DNA]</scope>
    <source>
        <strain evidence="4">DSM 20639</strain>
    </source>
</reference>
<keyword evidence="2" id="KW-0732">Signal</keyword>
<dbReference type="InterPro" id="IPR005064">
    <property type="entry name" value="BUG"/>
</dbReference>
<dbReference type="CDD" id="cd07012">
    <property type="entry name" value="PBP2_Bug_TTT"/>
    <property type="match status" value="1"/>
</dbReference>
<organism evidence="4 5">
    <name type="scientific">Actinobaculum suis</name>
    <dbReference type="NCBI Taxonomy" id="1657"/>
    <lineage>
        <taxon>Bacteria</taxon>
        <taxon>Bacillati</taxon>
        <taxon>Actinomycetota</taxon>
        <taxon>Actinomycetes</taxon>
        <taxon>Actinomycetales</taxon>
        <taxon>Actinomycetaceae</taxon>
        <taxon>Actinobaculum</taxon>
    </lineage>
</organism>
<dbReference type="PROSITE" id="PS51257">
    <property type="entry name" value="PROKAR_LIPOPROTEIN"/>
    <property type="match status" value="1"/>
</dbReference>
<dbReference type="AlphaFoldDB" id="A0A1G7EPI7"/>
<dbReference type="PIRSF" id="PIRSF017082">
    <property type="entry name" value="YflP"/>
    <property type="match status" value="1"/>
</dbReference>